<evidence type="ECO:0000313" key="1">
    <source>
        <dbReference type="EMBL" id="MCY9696127.1"/>
    </source>
</evidence>
<dbReference type="Proteomes" id="UP001527099">
    <property type="component" value="Unassembled WGS sequence"/>
</dbReference>
<protein>
    <recommendedName>
        <fullName evidence="3">Flagellar protein FliT</fullName>
    </recommendedName>
</protein>
<name>A0ABT4GIV9_9BACL</name>
<evidence type="ECO:0000313" key="2">
    <source>
        <dbReference type="Proteomes" id="UP001527099"/>
    </source>
</evidence>
<sequence length="121" mass="14481">MSSQLSTSEIIAQLALVFNQQHEFLSTEDFYEKMDLWQDLSEAWDALAESLSNHLQQKQFSAEEREQVQKLVFSHNDLCHRMEKEMAELQVEIGQFQKTRMVRKQYEDHYDQPSIFYDTKK</sequence>
<accession>A0ABT4GIV9</accession>
<dbReference type="RefSeq" id="WP_268617288.1">
    <property type="nucleotide sequence ID" value="NZ_JAMDMX010000089.1"/>
</dbReference>
<reference evidence="1 2" key="1">
    <citation type="submission" date="2022-05" db="EMBL/GenBank/DDBJ databases">
        <title>Genome Sequencing of Bee-Associated Microbes.</title>
        <authorList>
            <person name="Dunlap C."/>
        </authorList>
    </citation>
    <scope>NUCLEOTIDE SEQUENCE [LARGE SCALE GENOMIC DNA]</scope>
    <source>
        <strain evidence="1 2">NRRL B-14421</strain>
    </source>
</reference>
<dbReference type="EMBL" id="JAMDMX010000089">
    <property type="protein sequence ID" value="MCY9696127.1"/>
    <property type="molecule type" value="Genomic_DNA"/>
</dbReference>
<gene>
    <name evidence="1" type="ORF">M5X19_24930</name>
</gene>
<organism evidence="1 2">
    <name type="scientific">Paenibacillus alginolyticus</name>
    <dbReference type="NCBI Taxonomy" id="59839"/>
    <lineage>
        <taxon>Bacteria</taxon>
        <taxon>Bacillati</taxon>
        <taxon>Bacillota</taxon>
        <taxon>Bacilli</taxon>
        <taxon>Bacillales</taxon>
        <taxon>Paenibacillaceae</taxon>
        <taxon>Paenibacillus</taxon>
    </lineage>
</organism>
<comment type="caution">
    <text evidence="1">The sequence shown here is derived from an EMBL/GenBank/DDBJ whole genome shotgun (WGS) entry which is preliminary data.</text>
</comment>
<keyword evidence="2" id="KW-1185">Reference proteome</keyword>
<proteinExistence type="predicted"/>
<evidence type="ECO:0008006" key="3">
    <source>
        <dbReference type="Google" id="ProtNLM"/>
    </source>
</evidence>